<comment type="caution">
    <text evidence="3">The sequence shown here is derived from an EMBL/GenBank/DDBJ whole genome shotgun (WGS) entry which is preliminary data.</text>
</comment>
<evidence type="ECO:0000256" key="2">
    <source>
        <dbReference type="SAM" id="MobiDB-lite"/>
    </source>
</evidence>
<dbReference type="AlphaFoldDB" id="A0A0M0JR20"/>
<sequence length="380" mass="43345">MSVTSLSATLPRPTSPTLFNGTLWGSVEFERKEKRLPGYEEVMDRMNAKCGRRIQSAAVMLDRDVERIERGEKFACKLADKRKADLSSMELLDHMRQSTARSARRTLLRSRDGRVAGNSRSPTLRTSQTDQQLSEAIRETARESLRKDELRKRQEWAQRAVDLAELRASELEFQRQMAEARKEMAAQQEREQMQRRVEIEEARKRGQLDNSTEREAERMVVEKKRQEHSMVLKEAMDARLREKEARELARKERSVAEAVAREAADAVRRRERESLRLITASNRAAELARASEKVWLEAQAAASSAEAELLKKRQALSILYGDEPRPVDSLLAIDKLKKRLDEKRTREASAKQGLEMATAAAAAAERKAEEAVGVAKTPRH</sequence>
<gene>
    <name evidence="3" type="ORF">Ctob_003891</name>
</gene>
<evidence type="ECO:0008006" key="5">
    <source>
        <dbReference type="Google" id="ProtNLM"/>
    </source>
</evidence>
<name>A0A0M0JR20_9EUKA</name>
<evidence type="ECO:0000313" key="4">
    <source>
        <dbReference type="Proteomes" id="UP000037460"/>
    </source>
</evidence>
<dbReference type="EMBL" id="JWZX01002472">
    <property type="protein sequence ID" value="KOO29039.1"/>
    <property type="molecule type" value="Genomic_DNA"/>
</dbReference>
<feature type="coiled-coil region" evidence="1">
    <location>
        <begin position="161"/>
        <end position="205"/>
    </location>
</feature>
<accession>A0A0M0JR20</accession>
<evidence type="ECO:0000313" key="3">
    <source>
        <dbReference type="EMBL" id="KOO29039.1"/>
    </source>
</evidence>
<dbReference type="Proteomes" id="UP000037460">
    <property type="component" value="Unassembled WGS sequence"/>
</dbReference>
<feature type="compositionally biased region" description="Polar residues" evidence="2">
    <location>
        <begin position="118"/>
        <end position="134"/>
    </location>
</feature>
<evidence type="ECO:0000256" key="1">
    <source>
        <dbReference type="SAM" id="Coils"/>
    </source>
</evidence>
<keyword evidence="1" id="KW-0175">Coiled coil</keyword>
<feature type="region of interest" description="Disordered" evidence="2">
    <location>
        <begin position="96"/>
        <end position="136"/>
    </location>
</feature>
<reference evidence="4" key="1">
    <citation type="journal article" date="2015" name="PLoS Genet.">
        <title>Genome Sequence and Transcriptome Analyses of Chrysochromulina tobin: Metabolic Tools for Enhanced Algal Fitness in the Prominent Order Prymnesiales (Haptophyceae).</title>
        <authorList>
            <person name="Hovde B.T."/>
            <person name="Deodato C.R."/>
            <person name="Hunsperger H.M."/>
            <person name="Ryken S.A."/>
            <person name="Yost W."/>
            <person name="Jha R.K."/>
            <person name="Patterson J."/>
            <person name="Monnat R.J. Jr."/>
            <person name="Barlow S.B."/>
            <person name="Starkenburg S.R."/>
            <person name="Cattolico R.A."/>
        </authorList>
    </citation>
    <scope>NUCLEOTIDE SEQUENCE</scope>
    <source>
        <strain evidence="4">CCMP291</strain>
    </source>
</reference>
<proteinExistence type="predicted"/>
<organism evidence="3 4">
    <name type="scientific">Chrysochromulina tobinii</name>
    <dbReference type="NCBI Taxonomy" id="1460289"/>
    <lineage>
        <taxon>Eukaryota</taxon>
        <taxon>Haptista</taxon>
        <taxon>Haptophyta</taxon>
        <taxon>Prymnesiophyceae</taxon>
        <taxon>Prymnesiales</taxon>
        <taxon>Chrysochromulinaceae</taxon>
        <taxon>Chrysochromulina</taxon>
    </lineage>
</organism>
<keyword evidence="4" id="KW-1185">Reference proteome</keyword>
<protein>
    <recommendedName>
        <fullName evidence="5">Trichohyalin-plectin-homology domain-containing protein</fullName>
    </recommendedName>
</protein>